<feature type="transmembrane region" description="Helical" evidence="7">
    <location>
        <begin position="386"/>
        <end position="405"/>
    </location>
</feature>
<dbReference type="GO" id="GO:0005886">
    <property type="term" value="C:plasma membrane"/>
    <property type="evidence" value="ECO:0007669"/>
    <property type="project" value="UniProtKB-SubCell"/>
</dbReference>
<dbReference type="PROSITE" id="PS00216">
    <property type="entry name" value="SUGAR_TRANSPORT_1"/>
    <property type="match status" value="1"/>
</dbReference>
<evidence type="ECO:0000256" key="1">
    <source>
        <dbReference type="ARBA" id="ARBA00004651"/>
    </source>
</evidence>
<dbReference type="GO" id="GO:0022857">
    <property type="term" value="F:transmembrane transporter activity"/>
    <property type="evidence" value="ECO:0007669"/>
    <property type="project" value="InterPro"/>
</dbReference>
<dbReference type="SUPFAM" id="SSF103473">
    <property type="entry name" value="MFS general substrate transporter"/>
    <property type="match status" value="1"/>
</dbReference>
<dbReference type="RefSeq" id="WP_070745718.1">
    <property type="nucleotide sequence ID" value="NZ_MDZA01000364.1"/>
</dbReference>
<feature type="transmembrane region" description="Helical" evidence="7">
    <location>
        <begin position="314"/>
        <end position="335"/>
    </location>
</feature>
<dbReference type="Gene3D" id="1.20.1250.20">
    <property type="entry name" value="MFS general substrate transporter like domains"/>
    <property type="match status" value="2"/>
</dbReference>
<evidence type="ECO:0000256" key="6">
    <source>
        <dbReference type="ARBA" id="ARBA00023136"/>
    </source>
</evidence>
<proteinExistence type="predicted"/>
<reference evidence="9 10" key="1">
    <citation type="submission" date="2016-08" db="EMBL/GenBank/DDBJ databases">
        <title>Hymenobacter coccineus sp. nov., Hymenobacter lapidarius sp. nov. and Hymenobacter glacialis sp. nov., isolated from Antarctic soil.</title>
        <authorList>
            <person name="Sedlacek I."/>
            <person name="Kralova S."/>
            <person name="Kyrova K."/>
            <person name="Maslanova I."/>
            <person name="Stankova E."/>
            <person name="Vrbovska V."/>
            <person name="Nemec M."/>
            <person name="Bartak M."/>
            <person name="Svec P."/>
            <person name="Busse H.-J."/>
            <person name="Pantucek R."/>
        </authorList>
    </citation>
    <scope>NUCLEOTIDE SEQUENCE [LARGE SCALE GENOMIC DNA]</scope>
    <source>
        <strain evidence="9 10">CCM 8649</strain>
    </source>
</reference>
<protein>
    <recommendedName>
        <fullName evidence="8">Major facilitator superfamily (MFS) profile domain-containing protein</fullName>
    </recommendedName>
</protein>
<dbReference type="InterPro" id="IPR050171">
    <property type="entry name" value="MFS_Transporters"/>
</dbReference>
<keyword evidence="4 7" id="KW-0812">Transmembrane</keyword>
<organism evidence="9 10">
    <name type="scientific">Hymenobacter coccineus</name>
    <dbReference type="NCBI Taxonomy" id="1908235"/>
    <lineage>
        <taxon>Bacteria</taxon>
        <taxon>Pseudomonadati</taxon>
        <taxon>Bacteroidota</taxon>
        <taxon>Cytophagia</taxon>
        <taxon>Cytophagales</taxon>
        <taxon>Hymenobacteraceae</taxon>
        <taxon>Hymenobacter</taxon>
    </lineage>
</organism>
<feature type="transmembrane region" description="Helical" evidence="7">
    <location>
        <begin position="138"/>
        <end position="161"/>
    </location>
</feature>
<evidence type="ECO:0000256" key="7">
    <source>
        <dbReference type="SAM" id="Phobius"/>
    </source>
</evidence>
<dbReference type="CDD" id="cd06174">
    <property type="entry name" value="MFS"/>
    <property type="match status" value="1"/>
</dbReference>
<feature type="transmembrane region" description="Helical" evidence="7">
    <location>
        <begin position="114"/>
        <end position="131"/>
    </location>
</feature>
<feature type="transmembrane region" description="Helical" evidence="7">
    <location>
        <begin position="224"/>
        <end position="249"/>
    </location>
</feature>
<feature type="transmembrane region" description="Helical" evidence="7">
    <location>
        <begin position="347"/>
        <end position="366"/>
    </location>
</feature>
<evidence type="ECO:0000313" key="10">
    <source>
        <dbReference type="Proteomes" id="UP000177506"/>
    </source>
</evidence>
<feature type="domain" description="Major facilitator superfamily (MFS) profile" evidence="8">
    <location>
        <begin position="15"/>
        <end position="410"/>
    </location>
</feature>
<evidence type="ECO:0000256" key="4">
    <source>
        <dbReference type="ARBA" id="ARBA00022692"/>
    </source>
</evidence>
<feature type="transmembrane region" description="Helical" evidence="7">
    <location>
        <begin position="255"/>
        <end position="278"/>
    </location>
</feature>
<keyword evidence="3" id="KW-1003">Cell membrane</keyword>
<evidence type="ECO:0000256" key="2">
    <source>
        <dbReference type="ARBA" id="ARBA00022448"/>
    </source>
</evidence>
<name>A0A1G1T901_9BACT</name>
<dbReference type="InterPro" id="IPR005829">
    <property type="entry name" value="Sugar_transporter_CS"/>
</dbReference>
<evidence type="ECO:0000256" key="5">
    <source>
        <dbReference type="ARBA" id="ARBA00022989"/>
    </source>
</evidence>
<evidence type="ECO:0000259" key="8">
    <source>
        <dbReference type="PROSITE" id="PS50850"/>
    </source>
</evidence>
<dbReference type="Proteomes" id="UP000177506">
    <property type="component" value="Unassembled WGS sequence"/>
</dbReference>
<keyword evidence="2" id="KW-0813">Transport</keyword>
<gene>
    <name evidence="9" type="ORF">BEN49_10830</name>
</gene>
<dbReference type="AlphaFoldDB" id="A0A1G1T901"/>
<keyword evidence="6 7" id="KW-0472">Membrane</keyword>
<accession>A0A1G1T901</accession>
<feature type="transmembrane region" description="Helical" evidence="7">
    <location>
        <begin position="84"/>
        <end position="102"/>
    </location>
</feature>
<comment type="caution">
    <text evidence="9">The sequence shown here is derived from an EMBL/GenBank/DDBJ whole genome shotgun (WGS) entry which is preliminary data.</text>
</comment>
<dbReference type="InterPro" id="IPR036259">
    <property type="entry name" value="MFS_trans_sf"/>
</dbReference>
<feature type="transmembrane region" description="Helical" evidence="7">
    <location>
        <begin position="173"/>
        <end position="193"/>
    </location>
</feature>
<dbReference type="EMBL" id="MDZA01000364">
    <property type="protein sequence ID" value="OGX87324.1"/>
    <property type="molecule type" value="Genomic_DNA"/>
</dbReference>
<dbReference type="PANTHER" id="PTHR23517">
    <property type="entry name" value="RESISTANCE PROTEIN MDTM, PUTATIVE-RELATED-RELATED"/>
    <property type="match status" value="1"/>
</dbReference>
<dbReference type="PANTHER" id="PTHR23517:SF13">
    <property type="entry name" value="MAJOR FACILITATOR SUPERFAMILY MFS_1"/>
    <property type="match status" value="1"/>
</dbReference>
<dbReference type="InterPro" id="IPR011701">
    <property type="entry name" value="MFS"/>
</dbReference>
<sequence>MLPALPATTRSPTRPYVIAWVFSLVFYFLAYTIRSSPAVMLPELAQAFGVSTGGVGTILGTYYNAYALAGLLAGFVLDRTGPKYAVPAGVAGLALGCLLFAIPDAAAGTSGRLVQGVGSAFAFIGAVYLASHAFSAGSLATAVGVTQCLGMLGGSVGQSAVGPLLRQGLGVHTFWLALGGANLVVGLGLLLIIPRETHPAPRATGPHDSWWEPFRVVFSNPQSYWCGLVAGLLFAPTTLFAMTWGVAFLQHDWRVSYAAATWACSMVPLGWVVGCPLLGWAADRVGRKPVLLAGAVLMLLSFAQFLLLPTWLPLAVSLFLFGLASGVAMIPYSIIKEVNPDRVKGSATGAMNFLTFGVTALVGPLFGRWFGQGLATAPDPLAHFRAAGLFWLAGMGLAILASLFLRETGRGRQPAAPVAEPAAAGSLLGVQV</sequence>
<evidence type="ECO:0000313" key="9">
    <source>
        <dbReference type="EMBL" id="OGX87324.1"/>
    </source>
</evidence>
<keyword evidence="5 7" id="KW-1133">Transmembrane helix</keyword>
<dbReference type="PROSITE" id="PS50850">
    <property type="entry name" value="MFS"/>
    <property type="match status" value="1"/>
</dbReference>
<evidence type="ECO:0000256" key="3">
    <source>
        <dbReference type="ARBA" id="ARBA00022475"/>
    </source>
</evidence>
<feature type="transmembrane region" description="Helical" evidence="7">
    <location>
        <begin position="16"/>
        <end position="33"/>
    </location>
</feature>
<comment type="subcellular location">
    <subcellularLocation>
        <location evidence="1">Cell membrane</location>
        <topology evidence="1">Multi-pass membrane protein</topology>
    </subcellularLocation>
</comment>
<dbReference type="InterPro" id="IPR005828">
    <property type="entry name" value="MFS_sugar_transport-like"/>
</dbReference>
<feature type="transmembrane region" description="Helical" evidence="7">
    <location>
        <begin position="53"/>
        <end position="77"/>
    </location>
</feature>
<dbReference type="Pfam" id="PF00083">
    <property type="entry name" value="Sugar_tr"/>
    <property type="match status" value="1"/>
</dbReference>
<feature type="transmembrane region" description="Helical" evidence="7">
    <location>
        <begin position="290"/>
        <end position="308"/>
    </location>
</feature>
<dbReference type="OrthoDB" id="5620971at2"/>
<keyword evidence="10" id="KW-1185">Reference proteome</keyword>
<dbReference type="Pfam" id="PF07690">
    <property type="entry name" value="MFS_1"/>
    <property type="match status" value="1"/>
</dbReference>
<dbReference type="InterPro" id="IPR020846">
    <property type="entry name" value="MFS_dom"/>
</dbReference>